<evidence type="ECO:0000313" key="3">
    <source>
        <dbReference type="Proteomes" id="UP000593563"/>
    </source>
</evidence>
<dbReference type="PANTHER" id="PTHR33566">
    <property type="entry name" value="EN/SPM-LIKE TRANSPOSON-RELATED"/>
    <property type="match status" value="1"/>
</dbReference>
<feature type="coiled-coil region" evidence="1">
    <location>
        <begin position="1000"/>
        <end position="1027"/>
    </location>
</feature>
<dbReference type="EMBL" id="WRXP01004136">
    <property type="protein sequence ID" value="KAF1001493.1"/>
    <property type="molecule type" value="Genomic_DNA"/>
</dbReference>
<evidence type="ECO:0000256" key="1">
    <source>
        <dbReference type="SAM" id="Coils"/>
    </source>
</evidence>
<keyword evidence="1" id="KW-0175">Coiled coil</keyword>
<keyword evidence="3" id="KW-1185">Reference proteome</keyword>
<reference evidence="2" key="1">
    <citation type="submission" date="2020-01" db="EMBL/GenBank/DDBJ databases">
        <title>The Celery Genome Sequence Reveals Sequential Paleo-tetraploidization, Resistance Gene Elimination, Karyotype Evolution, and Functional Innovation in Apiales.</title>
        <authorList>
            <person name="Song X."/>
        </authorList>
    </citation>
    <scope>NUCLEOTIDE SEQUENCE</scope>
    <source>
        <tissue evidence="2">Leaf</tissue>
    </source>
</reference>
<dbReference type="AlphaFoldDB" id="A0A6L5B830"/>
<protein>
    <submittedName>
        <fullName evidence="2">Uncharacterized protein</fullName>
    </submittedName>
</protein>
<name>A0A6L5B830_APIGR</name>
<gene>
    <name evidence="2" type="ORF">AG4045_029072</name>
</gene>
<proteinExistence type="predicted"/>
<accession>A0A6L5B830</accession>
<dbReference type="PANTHER" id="PTHR33566:SF1">
    <property type="entry name" value="EN_SPM-LIKE TRANSPOSON-RELATED"/>
    <property type="match status" value="1"/>
</dbReference>
<sequence>MICVMEEADVKFLKASGPPCPTADYSAIEDKIKKTEWEKERISDDLRREQVLLKQAKVTFDAQREELIQFLAQSSKTVQGNYMTLRTDLSHHHCYTTALKNFGQKSLEKDRGISDEKGCLIFEDEDGNPAIDIRESKSLPISIIDTGKCLSVETAEWISQLEKRQKKIPSSIDILSASHCEELEVEGSLPFDAVVTAGHASPDEVIAVVRPASYGSVAVSEKLDQKHIAVTDLDMVLEIKLNAEDKDLQKTSHVHSFRASPSSRKGFRGLYIFSVNPKLIFEKAGEYTFSFHIKESDCSSYVNSVRVKAQSQVKRWALVSDMQHAKLSVRVGSHFPPISISCYDVYENRTSFRHVPKLIAKVSTKQGVILFQSETLKSHLLSKCSVITAENILVKSSEVDLIRPGYEAQLTICSKDEPFDVSVPCKGIPMLANSKMVFDAYGNHVKQGSDLSLGVDGFHFQQKTNIVQVDDHGRVDLSGLLKVSKGYGESVHIQYDAFFCAVSLSVFSSKSNKLLFKVKSQIEKRMLRVATKIPEKCCAGSQLEDVVFEIVNSDGVVDETIDDNEKGDMSHSLVLKSDSTDMDDTVKYSFRHGCCTVRTIQLPEIEGSFSFRAAHSRFPKLNMTITVLVETAPEIVYESSQPQCTAEEISLQNNLSGFRIPKVEHDDNAMVLGPSPDSAKSIGNLVKSLYDERKELEDKFLQDGRRIGEHEQKLKTFHAQRLEYEKALSELQASLEANSNGDSSNSPKKERMLGEIESRAHTAASVVCKVLKDKKYHDFSKDILGVVALLGSVETNELARILTEFLGEEQMLGVVCKSYKAAHNLETCDVHGNVNCSTGLQALASALGTSLDGRYSVICLEDVRPYEGECDSGDPQRRLLLSDPTLPNGKTPPGFSGYAVNMIYLDANQLYTRTSGGKGLRETLFYHILGEVQVYRTRETMRKALECIHHGAVSLDGGIVRKTGVISLGCGKPSIHFPVVAPQSQNSRYQRMIDAKKSMLRTINDQLDKENELYDETLKKFEKSKNKYAKFLDAKASLLQQFNDSAWNSP</sequence>
<comment type="caution">
    <text evidence="2">The sequence shown here is derived from an EMBL/GenBank/DDBJ whole genome shotgun (WGS) entry which is preliminary data.</text>
</comment>
<evidence type="ECO:0000313" key="2">
    <source>
        <dbReference type="EMBL" id="KAF1001493.1"/>
    </source>
</evidence>
<dbReference type="Proteomes" id="UP000593563">
    <property type="component" value="Unassembled WGS sequence"/>
</dbReference>
<organism evidence="2 3">
    <name type="scientific">Apium graveolens</name>
    <name type="common">Celery</name>
    <dbReference type="NCBI Taxonomy" id="4045"/>
    <lineage>
        <taxon>Eukaryota</taxon>
        <taxon>Viridiplantae</taxon>
        <taxon>Streptophyta</taxon>
        <taxon>Embryophyta</taxon>
        <taxon>Tracheophyta</taxon>
        <taxon>Spermatophyta</taxon>
        <taxon>Magnoliopsida</taxon>
        <taxon>eudicotyledons</taxon>
        <taxon>Gunneridae</taxon>
        <taxon>Pentapetalae</taxon>
        <taxon>asterids</taxon>
        <taxon>campanulids</taxon>
        <taxon>Apiales</taxon>
        <taxon>Apiaceae</taxon>
        <taxon>Apioideae</taxon>
        <taxon>apioid superclade</taxon>
        <taxon>Apieae</taxon>
        <taxon>Apium</taxon>
    </lineage>
</organism>